<comment type="caution">
    <text evidence="1">The sequence shown here is derived from an EMBL/GenBank/DDBJ whole genome shotgun (WGS) entry which is preliminary data.</text>
</comment>
<dbReference type="AlphaFoldDB" id="A0A371EY91"/>
<organism evidence="1 2">
    <name type="scientific">Mucuna pruriens</name>
    <name type="common">Velvet bean</name>
    <name type="synonym">Dolichos pruriens</name>
    <dbReference type="NCBI Taxonomy" id="157652"/>
    <lineage>
        <taxon>Eukaryota</taxon>
        <taxon>Viridiplantae</taxon>
        <taxon>Streptophyta</taxon>
        <taxon>Embryophyta</taxon>
        <taxon>Tracheophyta</taxon>
        <taxon>Spermatophyta</taxon>
        <taxon>Magnoliopsida</taxon>
        <taxon>eudicotyledons</taxon>
        <taxon>Gunneridae</taxon>
        <taxon>Pentapetalae</taxon>
        <taxon>rosids</taxon>
        <taxon>fabids</taxon>
        <taxon>Fabales</taxon>
        <taxon>Fabaceae</taxon>
        <taxon>Papilionoideae</taxon>
        <taxon>50 kb inversion clade</taxon>
        <taxon>NPAAA clade</taxon>
        <taxon>indigoferoid/millettioid clade</taxon>
        <taxon>Phaseoleae</taxon>
        <taxon>Mucuna</taxon>
    </lineage>
</organism>
<feature type="non-terminal residue" evidence="1">
    <location>
        <position position="1"/>
    </location>
</feature>
<gene>
    <name evidence="1" type="ORF">CR513_49709</name>
</gene>
<protein>
    <submittedName>
        <fullName evidence="1">Uncharacterized protein</fullName>
    </submittedName>
</protein>
<dbReference type="EMBL" id="QJKJ01011506">
    <property type="protein sequence ID" value="RDX70989.1"/>
    <property type="molecule type" value="Genomic_DNA"/>
</dbReference>
<evidence type="ECO:0000313" key="2">
    <source>
        <dbReference type="Proteomes" id="UP000257109"/>
    </source>
</evidence>
<dbReference type="OrthoDB" id="1938551at2759"/>
<proteinExistence type="predicted"/>
<keyword evidence="2" id="KW-1185">Reference proteome</keyword>
<accession>A0A371EY91</accession>
<dbReference type="Proteomes" id="UP000257109">
    <property type="component" value="Unassembled WGS sequence"/>
</dbReference>
<sequence>MNCYIINKLLIHGCKIYSFNEKPKLLKDHKRKRWNKEGFGLVGELNNLDDTATGDDTAAGRELSIIEVECHQSLNLEEWKQLRLKDNLYIRKLKSTCVRARRRQNQIVTLRVGVNWIEGAQCDRPILEGTHFRQVSYEDNLMLIAPFSLEEIQEAVWSCEGNKSPRLDGFNFHFFKSC</sequence>
<name>A0A371EY91_MUCPR</name>
<evidence type="ECO:0000313" key="1">
    <source>
        <dbReference type="EMBL" id="RDX70989.1"/>
    </source>
</evidence>
<reference evidence="1" key="1">
    <citation type="submission" date="2018-05" db="EMBL/GenBank/DDBJ databases">
        <title>Draft genome of Mucuna pruriens seed.</title>
        <authorList>
            <person name="Nnadi N.E."/>
            <person name="Vos R."/>
            <person name="Hasami M.H."/>
            <person name="Devisetty U.K."/>
            <person name="Aguiy J.C."/>
        </authorList>
    </citation>
    <scope>NUCLEOTIDE SEQUENCE [LARGE SCALE GENOMIC DNA]</scope>
    <source>
        <strain evidence="1">JCA_2017</strain>
    </source>
</reference>